<protein>
    <submittedName>
        <fullName evidence="1">G5967 protein</fullName>
    </submittedName>
</protein>
<reference evidence="1 2" key="1">
    <citation type="submission" date="2024-06" db="EMBL/GenBank/DDBJ databases">
        <authorList>
            <person name="Kraege A."/>
            <person name="Thomma B."/>
        </authorList>
    </citation>
    <scope>NUCLEOTIDE SEQUENCE [LARGE SCALE GENOMIC DNA]</scope>
</reference>
<keyword evidence="2" id="KW-1185">Reference proteome</keyword>
<sequence length="119" mass="12775">MALMCMARAPGKAWSAPGFNEAWGPKGSLLGSGECQGQACLSRPADPVVASAQPQCPSHAVVALYKQFMAPDTEEARMRGWRAAGVDHPTCTKSEGEEHFPLDLLHIARVKQSLSSQRL</sequence>
<dbReference type="Proteomes" id="UP001497392">
    <property type="component" value="Unassembled WGS sequence"/>
</dbReference>
<dbReference type="EMBL" id="CAXHTA020000008">
    <property type="protein sequence ID" value="CAL5223448.1"/>
    <property type="molecule type" value="Genomic_DNA"/>
</dbReference>
<accession>A0ABP1FU80</accession>
<evidence type="ECO:0000313" key="1">
    <source>
        <dbReference type="EMBL" id="CAL5223448.1"/>
    </source>
</evidence>
<organism evidence="1 2">
    <name type="scientific">Coccomyxa viridis</name>
    <dbReference type="NCBI Taxonomy" id="1274662"/>
    <lineage>
        <taxon>Eukaryota</taxon>
        <taxon>Viridiplantae</taxon>
        <taxon>Chlorophyta</taxon>
        <taxon>core chlorophytes</taxon>
        <taxon>Trebouxiophyceae</taxon>
        <taxon>Trebouxiophyceae incertae sedis</taxon>
        <taxon>Coccomyxaceae</taxon>
        <taxon>Coccomyxa</taxon>
    </lineage>
</organism>
<gene>
    <name evidence="1" type="primary">g5967</name>
    <name evidence="1" type="ORF">VP750_LOCUS5107</name>
</gene>
<name>A0ABP1FU80_9CHLO</name>
<comment type="caution">
    <text evidence="1">The sequence shown here is derived from an EMBL/GenBank/DDBJ whole genome shotgun (WGS) entry which is preliminary data.</text>
</comment>
<evidence type="ECO:0000313" key="2">
    <source>
        <dbReference type="Proteomes" id="UP001497392"/>
    </source>
</evidence>
<proteinExistence type="predicted"/>